<name>A0A1M7JSS5_RUMFL</name>
<accession>A0A1M7JSS5</accession>
<dbReference type="OrthoDB" id="1815350at2"/>
<sequence>MWHLLLAPFAKNGAPFDITLKTINIIFCTSAMALLIFRSPFPKAVRYILPFTYFFFYHYGVYSRPYSMTMLAFMLAAIFYKERNSKPWRYIFSLLFICLTTAYGLMLSGGLCLVWTFEIIAELHKGKKLAFFWKDKRFYSLCLILAAAVCILLMIIPADDCYYGGVDNLRPLKDALLSLEDYGTVLILPVESWSGMLFGLNGTKDYPSLYIAEAVIGVLIWAALIAVTRKNKKFLTFFVPYIIMAVFMSFHYMSAHHIGISSLFHVFIFWIMAEQEGGIKIPESFVKIKNSFRSPMIRSIIYGASGIICLMPVVYSIGASYFDIRGECGTSKIAEIIKKNHLEDKKILVQWSVKYEEKGDNLFKVLEMPSEHGKVLENRTYLIADPVMILPYFDRNIFMNFNVDCPDDLYMHYKYKEDVQAAFAKWREKGLPDFIVDYCPLDEVYDEETLEGVRYLPVYKLEYNIFFKLDFNICYERFYIREDLLPEYPQFKWIDDPSGKVYKRK</sequence>
<keyword evidence="1" id="KW-0472">Membrane</keyword>
<feature type="transmembrane region" description="Helical" evidence="1">
    <location>
        <begin position="234"/>
        <end position="252"/>
    </location>
</feature>
<dbReference type="AlphaFoldDB" id="A0A1M7JSS5"/>
<feature type="transmembrane region" description="Helical" evidence="1">
    <location>
        <begin position="90"/>
        <end position="117"/>
    </location>
</feature>
<keyword evidence="1" id="KW-1133">Transmembrane helix</keyword>
<feature type="transmembrane region" description="Helical" evidence="1">
    <location>
        <begin position="138"/>
        <end position="158"/>
    </location>
</feature>
<evidence type="ECO:0000313" key="3">
    <source>
        <dbReference type="Proteomes" id="UP000184394"/>
    </source>
</evidence>
<feature type="transmembrane region" description="Helical" evidence="1">
    <location>
        <begin position="20"/>
        <end position="37"/>
    </location>
</feature>
<dbReference type="EMBL" id="FRCT01000006">
    <property type="protein sequence ID" value="SHM55961.1"/>
    <property type="molecule type" value="Genomic_DNA"/>
</dbReference>
<proteinExistence type="predicted"/>
<feature type="transmembrane region" description="Helical" evidence="1">
    <location>
        <begin position="208"/>
        <end position="227"/>
    </location>
</feature>
<dbReference type="RefSeq" id="WP_072950647.1">
    <property type="nucleotide sequence ID" value="NZ_FRCT01000006.1"/>
</dbReference>
<evidence type="ECO:0000313" key="2">
    <source>
        <dbReference type="EMBL" id="SHM55961.1"/>
    </source>
</evidence>
<reference evidence="2 3" key="1">
    <citation type="submission" date="2016-11" db="EMBL/GenBank/DDBJ databases">
        <authorList>
            <person name="Jaros S."/>
            <person name="Januszkiewicz K."/>
            <person name="Wedrychowicz H."/>
        </authorList>
    </citation>
    <scope>NUCLEOTIDE SEQUENCE [LARGE SCALE GENOMIC DNA]</scope>
    <source>
        <strain evidence="2 3">Y1</strain>
    </source>
</reference>
<protein>
    <submittedName>
        <fullName evidence="2">Uncharacterized protein</fullName>
    </submittedName>
</protein>
<keyword evidence="1" id="KW-0812">Transmembrane</keyword>
<feature type="transmembrane region" description="Helical" evidence="1">
    <location>
        <begin position="300"/>
        <end position="322"/>
    </location>
</feature>
<evidence type="ECO:0000256" key="1">
    <source>
        <dbReference type="SAM" id="Phobius"/>
    </source>
</evidence>
<dbReference type="Proteomes" id="UP000184394">
    <property type="component" value="Unassembled WGS sequence"/>
</dbReference>
<organism evidence="2 3">
    <name type="scientific">Ruminococcus flavefaciens</name>
    <dbReference type="NCBI Taxonomy" id="1265"/>
    <lineage>
        <taxon>Bacteria</taxon>
        <taxon>Bacillati</taxon>
        <taxon>Bacillota</taxon>
        <taxon>Clostridia</taxon>
        <taxon>Eubacteriales</taxon>
        <taxon>Oscillospiraceae</taxon>
        <taxon>Ruminococcus</taxon>
    </lineage>
</organism>
<gene>
    <name evidence="2" type="ORF">SAMN04487860_106192</name>
</gene>